<evidence type="ECO:0000313" key="3">
    <source>
        <dbReference type="Proteomes" id="UP001602119"/>
    </source>
</evidence>
<accession>A0ABW6VJQ3</accession>
<dbReference type="EMBL" id="JBIAXI010000043">
    <property type="protein sequence ID" value="MFF4779151.1"/>
    <property type="molecule type" value="Genomic_DNA"/>
</dbReference>
<keyword evidence="1" id="KW-0472">Membrane</keyword>
<reference evidence="2 3" key="1">
    <citation type="submission" date="2024-10" db="EMBL/GenBank/DDBJ databases">
        <title>The Natural Products Discovery Center: Release of the First 8490 Sequenced Strains for Exploring Actinobacteria Biosynthetic Diversity.</title>
        <authorList>
            <person name="Kalkreuter E."/>
            <person name="Kautsar S.A."/>
            <person name="Yang D."/>
            <person name="Bader C.D."/>
            <person name="Teijaro C.N."/>
            <person name="Fluegel L."/>
            <person name="Davis C.M."/>
            <person name="Simpson J.R."/>
            <person name="Lauterbach L."/>
            <person name="Steele A.D."/>
            <person name="Gui C."/>
            <person name="Meng S."/>
            <person name="Li G."/>
            <person name="Viehrig K."/>
            <person name="Ye F."/>
            <person name="Su P."/>
            <person name="Kiefer A.F."/>
            <person name="Nichols A."/>
            <person name="Cepeda A.J."/>
            <person name="Yan W."/>
            <person name="Fan B."/>
            <person name="Jiang Y."/>
            <person name="Adhikari A."/>
            <person name="Zheng C.-J."/>
            <person name="Schuster L."/>
            <person name="Cowan T.M."/>
            <person name="Smanski M.J."/>
            <person name="Chevrette M.G."/>
            <person name="De Carvalho L.P.S."/>
            <person name="Shen B."/>
        </authorList>
    </citation>
    <scope>NUCLEOTIDE SEQUENCE [LARGE SCALE GENOMIC DNA]</scope>
    <source>
        <strain evidence="2 3">NPDC001281</strain>
    </source>
</reference>
<proteinExistence type="predicted"/>
<keyword evidence="3" id="KW-1185">Reference proteome</keyword>
<evidence type="ECO:0000256" key="1">
    <source>
        <dbReference type="SAM" id="Phobius"/>
    </source>
</evidence>
<organism evidence="2 3">
    <name type="scientific">Microtetraspora fusca</name>
    <dbReference type="NCBI Taxonomy" id="1997"/>
    <lineage>
        <taxon>Bacteria</taxon>
        <taxon>Bacillati</taxon>
        <taxon>Actinomycetota</taxon>
        <taxon>Actinomycetes</taxon>
        <taxon>Streptosporangiales</taxon>
        <taxon>Streptosporangiaceae</taxon>
        <taxon>Microtetraspora</taxon>
    </lineage>
</organism>
<dbReference type="Proteomes" id="UP001602119">
    <property type="component" value="Unassembled WGS sequence"/>
</dbReference>
<sequence length="70" mass="7804">MKRIGDVARGEIPPRSAGPLSVRWGIVLVLAGFALVGGLVLCVRYPYDRENVADHDEYEIEITAYRDTQD</sequence>
<gene>
    <name evidence="2" type="ORF">ACFY05_40675</name>
</gene>
<evidence type="ECO:0000313" key="2">
    <source>
        <dbReference type="EMBL" id="MFF4779151.1"/>
    </source>
</evidence>
<protein>
    <submittedName>
        <fullName evidence="2">Uncharacterized protein</fullName>
    </submittedName>
</protein>
<feature type="transmembrane region" description="Helical" evidence="1">
    <location>
        <begin position="24"/>
        <end position="43"/>
    </location>
</feature>
<keyword evidence="1" id="KW-1133">Transmembrane helix</keyword>
<name>A0ABW6VJQ3_MICFU</name>
<comment type="caution">
    <text evidence="2">The sequence shown here is derived from an EMBL/GenBank/DDBJ whole genome shotgun (WGS) entry which is preliminary data.</text>
</comment>
<keyword evidence="1" id="KW-0812">Transmembrane</keyword>
<dbReference type="RefSeq" id="WP_066933101.1">
    <property type="nucleotide sequence ID" value="NZ_BBYK01000038.1"/>
</dbReference>